<protein>
    <recommendedName>
        <fullName evidence="4">DUF3784 domain-containing protein</fullName>
    </recommendedName>
</protein>
<dbReference type="EMBL" id="JAMRYU010000016">
    <property type="protein sequence ID" value="MDC4241566.1"/>
    <property type="molecule type" value="Genomic_DNA"/>
</dbReference>
<name>A0A9X4B3D6_9CLOT</name>
<accession>A0A9X4B3D6</accession>
<evidence type="ECO:0008006" key="4">
    <source>
        <dbReference type="Google" id="ProtNLM"/>
    </source>
</evidence>
<evidence type="ECO:0000313" key="3">
    <source>
        <dbReference type="Proteomes" id="UP001141183"/>
    </source>
</evidence>
<keyword evidence="1" id="KW-0472">Membrane</keyword>
<dbReference type="AlphaFoldDB" id="A0A9X4B3D6"/>
<gene>
    <name evidence="2" type="ORF">NE398_15615</name>
</gene>
<feature type="transmembrane region" description="Helical" evidence="1">
    <location>
        <begin position="50"/>
        <end position="69"/>
    </location>
</feature>
<evidence type="ECO:0000256" key="1">
    <source>
        <dbReference type="SAM" id="Phobius"/>
    </source>
</evidence>
<feature type="transmembrane region" description="Helical" evidence="1">
    <location>
        <begin position="75"/>
        <end position="95"/>
    </location>
</feature>
<sequence>MRGSTVVIILGSIGFLLMGLLSLKIKKMRNFLKDSGVYNDIEKFMKLNGIFNISIGLLGIILGVLDYTFIEKSKYIVITFIIVIAIASFIQSKMLKKYRNI</sequence>
<feature type="transmembrane region" description="Helical" evidence="1">
    <location>
        <begin position="6"/>
        <end position="23"/>
    </location>
</feature>
<dbReference type="RefSeq" id="WP_272470572.1">
    <property type="nucleotide sequence ID" value="NZ_JAMRYU010000016.1"/>
</dbReference>
<keyword evidence="1" id="KW-0812">Transmembrane</keyword>
<reference evidence="2" key="1">
    <citation type="submission" date="2022-05" db="EMBL/GenBank/DDBJ databases">
        <title>Draft genome sequence of Clostridium tertium strain CP3 isolated from Peru.</title>
        <authorList>
            <person name="Hurtado R."/>
            <person name="Lima L."/>
            <person name="Sousa T."/>
            <person name="Jaiswal A.K."/>
            <person name="Tiwari S."/>
            <person name="Maturrano L."/>
            <person name="Brenig B."/>
            <person name="Azevedo V."/>
        </authorList>
    </citation>
    <scope>NUCLEOTIDE SEQUENCE</scope>
    <source>
        <strain evidence="2">CP3</strain>
    </source>
</reference>
<organism evidence="2 3">
    <name type="scientific">Clostridium tertium</name>
    <dbReference type="NCBI Taxonomy" id="1559"/>
    <lineage>
        <taxon>Bacteria</taxon>
        <taxon>Bacillati</taxon>
        <taxon>Bacillota</taxon>
        <taxon>Clostridia</taxon>
        <taxon>Eubacteriales</taxon>
        <taxon>Clostridiaceae</taxon>
        <taxon>Clostridium</taxon>
    </lineage>
</organism>
<comment type="caution">
    <text evidence="2">The sequence shown here is derived from an EMBL/GenBank/DDBJ whole genome shotgun (WGS) entry which is preliminary data.</text>
</comment>
<keyword evidence="1" id="KW-1133">Transmembrane helix</keyword>
<dbReference type="Proteomes" id="UP001141183">
    <property type="component" value="Unassembled WGS sequence"/>
</dbReference>
<proteinExistence type="predicted"/>
<keyword evidence="3" id="KW-1185">Reference proteome</keyword>
<evidence type="ECO:0000313" key="2">
    <source>
        <dbReference type="EMBL" id="MDC4241566.1"/>
    </source>
</evidence>